<evidence type="ECO:0000256" key="3">
    <source>
        <dbReference type="ARBA" id="ARBA00023004"/>
    </source>
</evidence>
<evidence type="ECO:0000259" key="7">
    <source>
        <dbReference type="Pfam" id="PF24877"/>
    </source>
</evidence>
<keyword evidence="4" id="KW-0411">Iron-sulfur</keyword>
<dbReference type="InterPro" id="IPR037237">
    <property type="entry name" value="IlvD/EDD_N"/>
</dbReference>
<evidence type="ECO:0000256" key="4">
    <source>
        <dbReference type="ARBA" id="ARBA00023014"/>
    </source>
</evidence>
<evidence type="ECO:0000259" key="6">
    <source>
        <dbReference type="Pfam" id="PF00920"/>
    </source>
</evidence>
<keyword evidence="9" id="KW-1185">Reference proteome</keyword>
<organism evidence="8 9">
    <name type="scientific">Vermiconidia calcicola</name>
    <dbReference type="NCBI Taxonomy" id="1690605"/>
    <lineage>
        <taxon>Eukaryota</taxon>
        <taxon>Fungi</taxon>
        <taxon>Dikarya</taxon>
        <taxon>Ascomycota</taxon>
        <taxon>Pezizomycotina</taxon>
        <taxon>Dothideomycetes</taxon>
        <taxon>Dothideomycetidae</taxon>
        <taxon>Mycosphaerellales</taxon>
        <taxon>Extremaceae</taxon>
        <taxon>Vermiconidia</taxon>
    </lineage>
</organism>
<dbReference type="InterPro" id="IPR000581">
    <property type="entry name" value="ILV_EDD_N"/>
</dbReference>
<dbReference type="InterPro" id="IPR052352">
    <property type="entry name" value="Sugar_Degrad_Dehydratases"/>
</dbReference>
<evidence type="ECO:0000256" key="1">
    <source>
        <dbReference type="ARBA" id="ARBA00006486"/>
    </source>
</evidence>
<accession>A0AAV9QL02</accession>
<dbReference type="PANTHER" id="PTHR43183:SF1">
    <property type="entry name" value="HYPOTHETICAL DIHYDROXY-ACID DEHYDRATASE (EUROFUNG)-RELATED"/>
    <property type="match status" value="1"/>
</dbReference>
<dbReference type="InterPro" id="IPR056740">
    <property type="entry name" value="ILV_EDD_C"/>
</dbReference>
<dbReference type="InterPro" id="IPR042096">
    <property type="entry name" value="Dihydro-acid_dehy_C"/>
</dbReference>
<dbReference type="SUPFAM" id="SSF143975">
    <property type="entry name" value="IlvD/EDD N-terminal domain-like"/>
    <property type="match status" value="1"/>
</dbReference>
<dbReference type="Pfam" id="PF00920">
    <property type="entry name" value="ILVD_EDD_N"/>
    <property type="match status" value="1"/>
</dbReference>
<evidence type="ECO:0000313" key="8">
    <source>
        <dbReference type="EMBL" id="KAK5545553.1"/>
    </source>
</evidence>
<reference evidence="8 9" key="1">
    <citation type="submission" date="2023-06" db="EMBL/GenBank/DDBJ databases">
        <title>Black Yeasts Isolated from many extreme environments.</title>
        <authorList>
            <person name="Coleine C."/>
            <person name="Stajich J.E."/>
            <person name="Selbmann L."/>
        </authorList>
    </citation>
    <scope>NUCLEOTIDE SEQUENCE [LARGE SCALE GENOMIC DNA]</scope>
    <source>
        <strain evidence="8 9">CCFEE 5887</strain>
    </source>
</reference>
<dbReference type="EMBL" id="JAXLQG010000001">
    <property type="protein sequence ID" value="KAK5545553.1"/>
    <property type="molecule type" value="Genomic_DNA"/>
</dbReference>
<dbReference type="AlphaFoldDB" id="A0AAV9QL02"/>
<comment type="caution">
    <text evidence="8">The sequence shown here is derived from an EMBL/GenBank/DDBJ whole genome shotgun (WGS) entry which is preliminary data.</text>
</comment>
<dbReference type="Pfam" id="PF24877">
    <property type="entry name" value="ILV_EDD_C"/>
    <property type="match status" value="1"/>
</dbReference>
<dbReference type="Gene3D" id="3.50.30.80">
    <property type="entry name" value="IlvD/EDD C-terminal domain-like"/>
    <property type="match status" value="1"/>
</dbReference>
<keyword evidence="2" id="KW-0479">Metal-binding</keyword>
<protein>
    <recommendedName>
        <fullName evidence="10">Dihydroxy-acid dehydratase</fullName>
    </recommendedName>
</protein>
<keyword evidence="5" id="KW-0456">Lyase</keyword>
<dbReference type="Proteomes" id="UP001345827">
    <property type="component" value="Unassembled WGS sequence"/>
</dbReference>
<gene>
    <name evidence="8" type="ORF">LTR25_000560</name>
</gene>
<dbReference type="GO" id="GO:0046872">
    <property type="term" value="F:metal ion binding"/>
    <property type="evidence" value="ECO:0007669"/>
    <property type="project" value="UniProtKB-KW"/>
</dbReference>
<evidence type="ECO:0000256" key="2">
    <source>
        <dbReference type="ARBA" id="ARBA00022723"/>
    </source>
</evidence>
<dbReference type="GO" id="GO:0016829">
    <property type="term" value="F:lyase activity"/>
    <property type="evidence" value="ECO:0007669"/>
    <property type="project" value="UniProtKB-KW"/>
</dbReference>
<dbReference type="SUPFAM" id="SSF52016">
    <property type="entry name" value="LeuD/IlvD-like"/>
    <property type="match status" value="1"/>
</dbReference>
<comment type="similarity">
    <text evidence="1">Belongs to the IlvD/Edd family.</text>
</comment>
<evidence type="ECO:0000256" key="5">
    <source>
        <dbReference type="ARBA" id="ARBA00023239"/>
    </source>
</evidence>
<keyword evidence="3" id="KW-0408">Iron</keyword>
<name>A0AAV9QL02_9PEZI</name>
<proteinExistence type="inferred from homology"/>
<evidence type="ECO:0000313" key="9">
    <source>
        <dbReference type="Proteomes" id="UP001345827"/>
    </source>
</evidence>
<evidence type="ECO:0008006" key="10">
    <source>
        <dbReference type="Google" id="ProtNLM"/>
    </source>
</evidence>
<sequence length="395" mass="43080">MGTASTMNALAEALGMALPGSAAIPAPYRERSQCAYKTGRQIVEMVHADRKPSDILTREAFENAIVVNSAIGGSTNAPIHLNAIAKHIGVPLDLNDWDRIGFDVPLLVNVQPAGEMLCEEYYKAGGLPAVMAELLVQGKLHEQAITCNGKTVGENVKGKESWDRQTIKAYSEPLKKEAGFLHMTGNLFDSAIMKTSVISDEFRKGFLEDSNDPNAFECKVAVFDGREDYVRRINDPETPIDTRTILVMRGAGPIGYPGAAEIVNMHAPGHVLKQGVHSLPCIGDGRQSGTSGSPSILNASPEAAAGGNLALLHDGDMLRVDLTKRRVDLLVSESELKSRRKELESQGGYAIPESHTPWEDIFRRETGQLNEGMVLERAVKFQRVAQRWPAPRHNH</sequence>
<feature type="domain" description="Dihydroxy-acid/6-phosphogluconate dehydratase N-terminal" evidence="6">
    <location>
        <begin position="1"/>
        <end position="155"/>
    </location>
</feature>
<dbReference type="GO" id="GO:0051536">
    <property type="term" value="F:iron-sulfur cluster binding"/>
    <property type="evidence" value="ECO:0007669"/>
    <property type="project" value="UniProtKB-KW"/>
</dbReference>
<dbReference type="PANTHER" id="PTHR43183">
    <property type="entry name" value="HYPOTHETICAL DIHYDROXYACID DEHYDRATASE (EUROFUNG)-RELATED"/>
    <property type="match status" value="1"/>
</dbReference>
<feature type="domain" description="Dihydroxy-acid/6-phosphogluconate dehydratase C-terminal" evidence="7">
    <location>
        <begin position="166"/>
        <end position="372"/>
    </location>
</feature>